<reference evidence="1 2" key="1">
    <citation type="submission" date="2017-01" db="EMBL/GenBank/DDBJ databases">
        <title>The complete genome sequence of a sulfur-oxidizing marine bacterium Thioclava sp. 25B10_4T.</title>
        <authorList>
            <person name="Liu Y."/>
            <person name="Lai Q."/>
            <person name="Shao Z."/>
        </authorList>
    </citation>
    <scope>NUCLEOTIDE SEQUENCE [LARGE SCALE GENOMIC DNA]</scope>
    <source>
        <strain evidence="1 2">25B10_4</strain>
    </source>
</reference>
<dbReference type="SUPFAM" id="SSF49899">
    <property type="entry name" value="Concanavalin A-like lectins/glucanases"/>
    <property type="match status" value="1"/>
</dbReference>
<dbReference type="Gene3D" id="2.60.120.200">
    <property type="match status" value="1"/>
</dbReference>
<dbReference type="RefSeq" id="WP_075775280.1">
    <property type="nucleotide sequence ID" value="NZ_CP019437.1"/>
</dbReference>
<evidence type="ECO:0008006" key="3">
    <source>
        <dbReference type="Google" id="ProtNLM"/>
    </source>
</evidence>
<dbReference type="Pfam" id="PF13385">
    <property type="entry name" value="Laminin_G_3"/>
    <property type="match status" value="1"/>
</dbReference>
<evidence type="ECO:0000313" key="2">
    <source>
        <dbReference type="Proteomes" id="UP000185622"/>
    </source>
</evidence>
<organism evidence="1 2">
    <name type="scientific">Thioclava nitratireducens</name>
    <dbReference type="NCBI Taxonomy" id="1915078"/>
    <lineage>
        <taxon>Bacteria</taxon>
        <taxon>Pseudomonadati</taxon>
        <taxon>Pseudomonadota</taxon>
        <taxon>Alphaproteobacteria</taxon>
        <taxon>Rhodobacterales</taxon>
        <taxon>Paracoccaceae</taxon>
        <taxon>Thioclava</taxon>
    </lineage>
</organism>
<evidence type="ECO:0000313" key="1">
    <source>
        <dbReference type="EMBL" id="AQS46554.1"/>
    </source>
</evidence>
<protein>
    <recommendedName>
        <fullName evidence="3">LamG domain-containing protein</fullName>
    </recommendedName>
</protein>
<gene>
    <name evidence="1" type="ORF">BMG03_01105</name>
</gene>
<proteinExistence type="predicted"/>
<sequence length="248" mass="25884">MTQPIFTILPFAVSNDALPRIPASDISLMGPVELEAYETWAFGNSAASLTGAKSGRMLTPQGSVSYFNDYLRVPLSSANGLVSDVPEIASQTDTMAMVMRFSTLTGSTSALLGTINGGTGGGLLLSASAFSHNQRGLTGVTQATGISAVEGEWRFVAISRDFSAATKTVRILIGGESLFTDDGGTGSYVPAPSGRFLSFGNAYLTSGSTAVMDIAESAIWRKALSGDELTTAYQRAKIRMAARGITIV</sequence>
<accession>A0ABM6ICZ6</accession>
<keyword evidence="2" id="KW-1185">Reference proteome</keyword>
<dbReference type="Proteomes" id="UP000185622">
    <property type="component" value="Chromosome"/>
</dbReference>
<dbReference type="InterPro" id="IPR013320">
    <property type="entry name" value="ConA-like_dom_sf"/>
</dbReference>
<dbReference type="EMBL" id="CP019437">
    <property type="protein sequence ID" value="AQS46554.1"/>
    <property type="molecule type" value="Genomic_DNA"/>
</dbReference>
<name>A0ABM6ICZ6_9RHOB</name>